<dbReference type="Proteomes" id="UP000838412">
    <property type="component" value="Chromosome 18"/>
</dbReference>
<dbReference type="EMBL" id="OV696703">
    <property type="protein sequence ID" value="CAH1250290.1"/>
    <property type="molecule type" value="Genomic_DNA"/>
</dbReference>
<evidence type="ECO:0000256" key="1">
    <source>
        <dbReference type="SAM" id="MobiDB-lite"/>
    </source>
</evidence>
<protein>
    <submittedName>
        <fullName evidence="2">Hypp8841 protein</fullName>
    </submittedName>
</protein>
<sequence length="345" mass="38855">MEKHEQSTAPVTSDGQLQADRDGGPPRTVLLTSVHTSTLACGVPVTTSEPQDQWRHQFSVPLDQGRWALLYKLQPYNLGELEREGYVVLTREDLNPDTVQAVEQARLSLFVDSSVQHIDTGIRTQKKYDTQDGNVDIVLSRREINLHIDPIVLTKKEDPMLPRPMHKGHLIADSGQRLDRGEKLGVARVLGELLQPIPTSTLEPIPVRQVIRQLLEHLCRTSSRDCGEPYEAYYSPAMAETMLMVYYRHRRRGCNGACHPCDTVDAMITHVLEVCNNDHCPQRQFLVSAFAKHVREASCGAECFIPFCGQVNFLVRPGDDVTPSVWLSRIVVEKMKCYSGFSAHM</sequence>
<feature type="compositionally biased region" description="Polar residues" evidence="1">
    <location>
        <begin position="7"/>
        <end position="16"/>
    </location>
</feature>
<dbReference type="AlphaFoldDB" id="A0A8J9ZB95"/>
<accession>A0A8J9ZB95</accession>
<name>A0A8J9ZB95_BRALA</name>
<dbReference type="OrthoDB" id="10024441at2759"/>
<organism evidence="2 3">
    <name type="scientific">Branchiostoma lanceolatum</name>
    <name type="common">Common lancelet</name>
    <name type="synonym">Amphioxus lanceolatum</name>
    <dbReference type="NCBI Taxonomy" id="7740"/>
    <lineage>
        <taxon>Eukaryota</taxon>
        <taxon>Metazoa</taxon>
        <taxon>Chordata</taxon>
        <taxon>Cephalochordata</taxon>
        <taxon>Leptocardii</taxon>
        <taxon>Amphioxiformes</taxon>
        <taxon>Branchiostomatidae</taxon>
        <taxon>Branchiostoma</taxon>
    </lineage>
</organism>
<evidence type="ECO:0000313" key="2">
    <source>
        <dbReference type="EMBL" id="CAH1250290.1"/>
    </source>
</evidence>
<proteinExistence type="predicted"/>
<feature type="region of interest" description="Disordered" evidence="1">
    <location>
        <begin position="1"/>
        <end position="29"/>
    </location>
</feature>
<keyword evidence="3" id="KW-1185">Reference proteome</keyword>
<gene>
    <name evidence="2" type="primary">Hypp8841</name>
    <name evidence="2" type="ORF">BLAG_LOCUS11110</name>
</gene>
<reference evidence="2" key="1">
    <citation type="submission" date="2022-01" db="EMBL/GenBank/DDBJ databases">
        <authorList>
            <person name="Braso-Vives M."/>
        </authorList>
    </citation>
    <scope>NUCLEOTIDE SEQUENCE</scope>
</reference>
<evidence type="ECO:0000313" key="3">
    <source>
        <dbReference type="Proteomes" id="UP000838412"/>
    </source>
</evidence>